<dbReference type="InterPro" id="IPR003817">
    <property type="entry name" value="PS_Dcarbxylase"/>
</dbReference>
<evidence type="ECO:0000256" key="2">
    <source>
        <dbReference type="ARBA" id="ARBA00023239"/>
    </source>
</evidence>
<evidence type="ECO:0000313" key="4">
    <source>
        <dbReference type="EMBL" id="KAK0481067.1"/>
    </source>
</evidence>
<dbReference type="EMBL" id="JAUEPU010000075">
    <property type="protein sequence ID" value="KAK0481067.1"/>
    <property type="molecule type" value="Genomic_DNA"/>
</dbReference>
<evidence type="ECO:0000259" key="3">
    <source>
        <dbReference type="Pfam" id="PF12588"/>
    </source>
</evidence>
<keyword evidence="5" id="KW-1185">Reference proteome</keyword>
<dbReference type="GO" id="GO:0004609">
    <property type="term" value="F:phosphatidylserine decarboxylase activity"/>
    <property type="evidence" value="ECO:0007669"/>
    <property type="project" value="InterPro"/>
</dbReference>
<dbReference type="GO" id="GO:0005739">
    <property type="term" value="C:mitochondrion"/>
    <property type="evidence" value="ECO:0007669"/>
    <property type="project" value="TreeGrafter"/>
</dbReference>
<dbReference type="AlphaFoldDB" id="A0AA39PBC0"/>
<organism evidence="4 5">
    <name type="scientific">Armillaria luteobubalina</name>
    <dbReference type="NCBI Taxonomy" id="153913"/>
    <lineage>
        <taxon>Eukaryota</taxon>
        <taxon>Fungi</taxon>
        <taxon>Dikarya</taxon>
        <taxon>Basidiomycota</taxon>
        <taxon>Agaricomycotina</taxon>
        <taxon>Agaricomycetes</taxon>
        <taxon>Agaricomycetidae</taxon>
        <taxon>Agaricales</taxon>
        <taxon>Marasmiineae</taxon>
        <taxon>Physalacriaceae</taxon>
        <taxon>Armillaria</taxon>
    </lineage>
</organism>
<comment type="caution">
    <text evidence="4">The sequence shown here is derived from an EMBL/GenBank/DDBJ whole genome shotgun (WGS) entry which is preliminary data.</text>
</comment>
<dbReference type="Proteomes" id="UP001175228">
    <property type="component" value="Unassembled WGS sequence"/>
</dbReference>
<reference evidence="4" key="1">
    <citation type="submission" date="2023-06" db="EMBL/GenBank/DDBJ databases">
        <authorList>
            <consortium name="Lawrence Berkeley National Laboratory"/>
            <person name="Ahrendt S."/>
            <person name="Sahu N."/>
            <person name="Indic B."/>
            <person name="Wong-Bajracharya J."/>
            <person name="Merenyi Z."/>
            <person name="Ke H.-M."/>
            <person name="Monk M."/>
            <person name="Kocsube S."/>
            <person name="Drula E."/>
            <person name="Lipzen A."/>
            <person name="Balint B."/>
            <person name="Henrissat B."/>
            <person name="Andreopoulos B."/>
            <person name="Martin F.M."/>
            <person name="Harder C.B."/>
            <person name="Rigling D."/>
            <person name="Ford K.L."/>
            <person name="Foster G.D."/>
            <person name="Pangilinan J."/>
            <person name="Papanicolaou A."/>
            <person name="Barry K."/>
            <person name="LaButti K."/>
            <person name="Viragh M."/>
            <person name="Koriabine M."/>
            <person name="Yan M."/>
            <person name="Riley R."/>
            <person name="Champramary S."/>
            <person name="Plett K.L."/>
            <person name="Tsai I.J."/>
            <person name="Slot J."/>
            <person name="Sipos G."/>
            <person name="Plett J."/>
            <person name="Nagy L.G."/>
            <person name="Grigoriev I.V."/>
        </authorList>
    </citation>
    <scope>NUCLEOTIDE SEQUENCE</scope>
    <source>
        <strain evidence="4">HWK02</strain>
    </source>
</reference>
<dbReference type="PANTHER" id="PTHR10067">
    <property type="entry name" value="PHOSPHATIDYLSERINE DECARBOXYLASE"/>
    <property type="match status" value="1"/>
</dbReference>
<dbReference type="PANTHER" id="PTHR10067:SF9">
    <property type="entry name" value="PHOSPHATIDYLSERINE DECARBOXYLASE FAMILY PROTEIN (AFU_ORTHOLOGUE AFUA_7G01730)"/>
    <property type="match status" value="1"/>
</dbReference>
<accession>A0AA39PBC0</accession>
<sequence>MSILVRHRIGGWLPRDHQVLQRWLARKIAQVDANPQPFQPVIKEFQDLIERDAEIYMDFHQMFDQVPTKPPYNNDPTGTCQIRDYMHMLALFNKIITEAPDFEEADYKVGLVGFPINAILDWPMGTPAGLTAFVNYKVNAQFKKMFDVWAAFLTSSASCYVLTTDTTGWFGPNASAAMPNFTQTYVCDPTAQYYGFKSWDHFFTRLFQPGVRPVMFPDDDRIVISACESTVYKMAFDIKALDTFWLKGEPYSLNHMLNNDVLAPQFVGGTVYQAFLSATKYHRWHSPVNGTVVKTVMIPGTYYAESPAMGFLNPEGPDPGAPNLSQGFITAVAARSLVFIQADNPTIGLMCFIAVGMAEVSTCQVTVQEGQVLKKGDEMGMFHFGGSTHCLVFRPGTSVTFNPDYPVDADVSLHAPIATIAST</sequence>
<keyword evidence="1" id="KW-0210">Decarboxylase</keyword>
<evidence type="ECO:0000256" key="1">
    <source>
        <dbReference type="ARBA" id="ARBA00022793"/>
    </source>
</evidence>
<evidence type="ECO:0000313" key="5">
    <source>
        <dbReference type="Proteomes" id="UP001175228"/>
    </source>
</evidence>
<dbReference type="Pfam" id="PF12588">
    <property type="entry name" value="PSDC"/>
    <property type="match status" value="1"/>
</dbReference>
<dbReference type="Pfam" id="PF02666">
    <property type="entry name" value="PS_Dcarbxylase"/>
    <property type="match status" value="1"/>
</dbReference>
<dbReference type="GO" id="GO:0006646">
    <property type="term" value="P:phosphatidylethanolamine biosynthetic process"/>
    <property type="evidence" value="ECO:0007669"/>
    <property type="project" value="TreeGrafter"/>
</dbReference>
<dbReference type="InterPro" id="IPR022237">
    <property type="entry name" value="PsiD-like"/>
</dbReference>
<name>A0AA39PBC0_9AGAR</name>
<protein>
    <submittedName>
        <fullName evidence="4">Phosphatidylserine decarboxylase-like protein</fullName>
    </submittedName>
</protein>
<feature type="domain" description="L-tryptophan decarboxylase PsiD-like" evidence="3">
    <location>
        <begin position="39"/>
        <end position="178"/>
    </location>
</feature>
<keyword evidence="2" id="KW-0456">Lyase</keyword>
<proteinExistence type="predicted"/>
<gene>
    <name evidence="4" type="ORF">EDD18DRAFT_1113181</name>
</gene>